<keyword evidence="4" id="KW-0227">DNA damage</keyword>
<dbReference type="RefSeq" id="YP_001285700.1">
    <property type="nucleotide sequence ID" value="NC_009543.1"/>
</dbReference>
<dbReference type="GO" id="GO:0006260">
    <property type="term" value="P:DNA replication"/>
    <property type="evidence" value="ECO:0007669"/>
    <property type="project" value="UniProtKB-KW"/>
</dbReference>
<dbReference type="PANTHER" id="PTHR47810:SF1">
    <property type="entry name" value="DNA LIGASE B"/>
    <property type="match status" value="1"/>
</dbReference>
<sequence>MSYLIHRACELDKIKKAKRPTEQQLLGEYILNAKFDGCNMVAINGPEGVQLLSRTGESVVSAKHIEDALASLPHGIYLGEYWLHGVPQNEISGWFRRKDGSQYPDALFVIFDHVTLHEWQQGYSDIGFAERHDFLPAALGSVGLGGPLRLAPALTCAGYSSIDEVVKVMVTDGYDGLIFRKPDGKWIKGSNGTDGEIVKIKPTLTLDLRVVGIETAVGEKTGRTVYKVIVSLGNGKTQTLGSGVPHNPEELPKPNDIVEIEAMSLSAHGLLREPRFKGIRYDKIDADEVGHET</sequence>
<evidence type="ECO:0000256" key="3">
    <source>
        <dbReference type="ARBA" id="ARBA00022705"/>
    </source>
</evidence>
<dbReference type="OrthoDB" id="10765at10239"/>
<keyword evidence="5" id="KW-0234">DNA repair</keyword>
<evidence type="ECO:0000313" key="6">
    <source>
        <dbReference type="EMBL" id="ABK00178.1"/>
    </source>
</evidence>
<dbReference type="PANTHER" id="PTHR47810">
    <property type="entry name" value="DNA LIGASE"/>
    <property type="match status" value="1"/>
</dbReference>
<keyword evidence="7" id="KW-1185">Reference proteome</keyword>
<organism evidence="6 7">
    <name type="scientific">Xanthomonas phage Xop411</name>
    <dbReference type="NCBI Taxonomy" id="2913975"/>
    <lineage>
        <taxon>Viruses</taxon>
        <taxon>Duplodnaviria</taxon>
        <taxon>Heunggongvirae</taxon>
        <taxon>Uroviricota</taxon>
        <taxon>Caudoviricetes</taxon>
        <taxon>Xipdecavirus</taxon>
        <taxon>Xipdecavirus Xop411</taxon>
    </lineage>
</organism>
<keyword evidence="3" id="KW-0235">DNA replication</keyword>
<evidence type="ECO:0000313" key="7">
    <source>
        <dbReference type="Proteomes" id="UP000001433"/>
    </source>
</evidence>
<dbReference type="SUPFAM" id="SSF56091">
    <property type="entry name" value="DNA ligase/mRNA capping enzyme, catalytic domain"/>
    <property type="match status" value="1"/>
</dbReference>
<dbReference type="EMBL" id="DQ777876">
    <property type="protein sequence ID" value="ABK00178.1"/>
    <property type="molecule type" value="Genomic_DNA"/>
</dbReference>
<evidence type="ECO:0000256" key="5">
    <source>
        <dbReference type="ARBA" id="ARBA00023204"/>
    </source>
</evidence>
<dbReference type="KEGG" id="vg:5247094"/>
<dbReference type="Proteomes" id="UP000001433">
    <property type="component" value="Segment"/>
</dbReference>
<dbReference type="InterPro" id="IPR050326">
    <property type="entry name" value="NAD_dep_DNA_ligaseB"/>
</dbReference>
<evidence type="ECO:0000256" key="1">
    <source>
        <dbReference type="ARBA" id="ARBA00007572"/>
    </source>
</evidence>
<accession>A5H1K1</accession>
<dbReference type="GO" id="GO:0006281">
    <property type="term" value="P:DNA repair"/>
    <property type="evidence" value="ECO:0007669"/>
    <property type="project" value="UniProtKB-KW"/>
</dbReference>
<evidence type="ECO:0000256" key="2">
    <source>
        <dbReference type="ARBA" id="ARBA00022598"/>
    </source>
</evidence>
<evidence type="ECO:0000256" key="4">
    <source>
        <dbReference type="ARBA" id="ARBA00022763"/>
    </source>
</evidence>
<dbReference type="Gene3D" id="3.30.470.30">
    <property type="entry name" value="DNA ligase/mRNA capping enzyme"/>
    <property type="match status" value="1"/>
</dbReference>
<proteinExistence type="inferred from homology"/>
<name>A5H1K1_9CAUD</name>
<comment type="similarity">
    <text evidence="1">Belongs to the ATP-dependent DNA ligase family.</text>
</comment>
<keyword evidence="2" id="KW-0436">Ligase</keyword>
<dbReference type="GeneID" id="5247094"/>
<reference evidence="6 7" key="1">
    <citation type="journal article" date="2007" name="BMC Genomics">
        <title>Comparison of genomes of three Xanthomonas oryzae bacteriophages.</title>
        <authorList>
            <person name="Lee C.N."/>
            <person name="Hu R.M."/>
            <person name="Chow T.Y."/>
            <person name="Lin J.W."/>
            <person name="Chen H.Y."/>
            <person name="Tseng Y.H."/>
            <person name="Weng S.F."/>
        </authorList>
    </citation>
    <scope>NUCLEOTIDE SEQUENCE</scope>
</reference>
<protein>
    <submittedName>
        <fullName evidence="6">p31</fullName>
    </submittedName>
</protein>
<dbReference type="GO" id="GO:0016874">
    <property type="term" value="F:ligase activity"/>
    <property type="evidence" value="ECO:0007669"/>
    <property type="project" value="UniProtKB-KW"/>
</dbReference>